<feature type="chain" id="PRO_5016786352" evidence="2">
    <location>
        <begin position="26"/>
        <end position="341"/>
    </location>
</feature>
<evidence type="ECO:0000256" key="2">
    <source>
        <dbReference type="SAM" id="SignalP"/>
    </source>
</evidence>
<keyword evidence="1" id="KW-0574">Periplasm</keyword>
<gene>
    <name evidence="3" type="ORF">DY251_01405</name>
</gene>
<name>A0A371XJL8_9HYPH</name>
<proteinExistence type="predicted"/>
<dbReference type="SUPFAM" id="SSF53850">
    <property type="entry name" value="Periplasmic binding protein-like II"/>
    <property type="match status" value="1"/>
</dbReference>
<dbReference type="AlphaFoldDB" id="A0A371XJL8"/>
<dbReference type="EMBL" id="QURN01000001">
    <property type="protein sequence ID" value="RFC69422.1"/>
    <property type="molecule type" value="Genomic_DNA"/>
</dbReference>
<sequence>MRKSLGNLSWVCAVAMTAWSSQAVAQNAKELHIMDSGGEYADSLDKCVNAPLLKSDGIKVIQETPGGYAKMAAQAKSGVITNTVTDGPTGDMYRQAAEGLLEPIDWAKLNPEPMFEEAKNPNGFGASYYSTIMAWRSDAKPPQNFVDFFDTEKFPGKRALPDYPEFVLAFAAMGDGMTPEEVSKGLDLDRAFKTLERVKNDVIWWQSGAQPAQLLKDNEVQYAIAWSGRVLGQEGVSSTYNQGMLDISWWTVAKGITDDQRDMLYKWLRLQTNAEVQKCLLDFLPYPGPSPELEKIVTPEVLKTFPTSAENKKVQWLMPGQWWYDNAKEVEKRWNDFKLLQ</sequence>
<dbReference type="Pfam" id="PF13416">
    <property type="entry name" value="SBP_bac_8"/>
    <property type="match status" value="1"/>
</dbReference>
<evidence type="ECO:0000313" key="3">
    <source>
        <dbReference type="EMBL" id="RFC69422.1"/>
    </source>
</evidence>
<accession>A0A371XJL8</accession>
<protein>
    <submittedName>
        <fullName evidence="3">Extracellular solute-binding protein</fullName>
    </submittedName>
</protein>
<dbReference type="Proteomes" id="UP000262379">
    <property type="component" value="Unassembled WGS sequence"/>
</dbReference>
<reference evidence="4" key="1">
    <citation type="submission" date="2018-08" db="EMBL/GenBank/DDBJ databases">
        <authorList>
            <person name="Im W.T."/>
        </authorList>
    </citation>
    <scope>NUCLEOTIDE SEQUENCE [LARGE SCALE GENOMIC DNA]</scope>
    <source>
        <strain evidence="4">LA-28</strain>
    </source>
</reference>
<feature type="signal peptide" evidence="2">
    <location>
        <begin position="1"/>
        <end position="25"/>
    </location>
</feature>
<evidence type="ECO:0000313" key="4">
    <source>
        <dbReference type="Proteomes" id="UP000262379"/>
    </source>
</evidence>
<keyword evidence="4" id="KW-1185">Reference proteome</keyword>
<comment type="caution">
    <text evidence="3">The sequence shown here is derived from an EMBL/GenBank/DDBJ whole genome shotgun (WGS) entry which is preliminary data.</text>
</comment>
<keyword evidence="2" id="KW-0732">Signal</keyword>
<dbReference type="Gene3D" id="3.40.190.10">
    <property type="entry name" value="Periplasmic binding protein-like II"/>
    <property type="match status" value="2"/>
</dbReference>
<organism evidence="3 4">
    <name type="scientific">Mesorhizobium denitrificans</name>
    <dbReference type="NCBI Taxonomy" id="2294114"/>
    <lineage>
        <taxon>Bacteria</taxon>
        <taxon>Pseudomonadati</taxon>
        <taxon>Pseudomonadota</taxon>
        <taxon>Alphaproteobacteria</taxon>
        <taxon>Hyphomicrobiales</taxon>
        <taxon>Phyllobacteriaceae</taxon>
        <taxon>Mesorhizobium</taxon>
    </lineage>
</organism>
<evidence type="ECO:0000256" key="1">
    <source>
        <dbReference type="ARBA" id="ARBA00022764"/>
    </source>
</evidence>
<dbReference type="InterPro" id="IPR006059">
    <property type="entry name" value="SBP"/>
</dbReference>